<feature type="region of interest" description="Disordered" evidence="1">
    <location>
        <begin position="116"/>
        <end position="160"/>
    </location>
</feature>
<reference evidence="3 4" key="2">
    <citation type="journal article" date="2010" name="J Osaka Dent Univ">
        <title>Isolation and identification of Rothia mucilaginosa from persistent apical periodontitis lesions.</title>
        <authorList>
            <person name="Yamane K."/>
            <person name="Yoshida M."/>
            <person name="Fujihira T."/>
            <person name="Baba T."/>
            <person name="Tsuji N."/>
            <person name="Hayashi H."/>
            <person name="Sugimori C."/>
            <person name="Yamanaka T."/>
            <person name="Mashimo C."/>
            <person name="Nambu T."/>
            <person name="Kawai H."/>
            <person name="Fukushima H."/>
        </authorList>
    </citation>
    <scope>NUCLEOTIDE SEQUENCE [LARGE SCALE GENOMIC DNA]</scope>
    <source>
        <strain evidence="3 4">DY-18</strain>
    </source>
</reference>
<dbReference type="EMBL" id="AP011540">
    <property type="protein sequence ID" value="BAI65027.1"/>
    <property type="molecule type" value="Genomic_DNA"/>
</dbReference>
<evidence type="ECO:0000313" key="4">
    <source>
        <dbReference type="Proteomes" id="UP000001883"/>
    </source>
</evidence>
<name>D2NTQ1_ROTMD</name>
<dbReference type="AlphaFoldDB" id="D2NTQ1"/>
<feature type="region of interest" description="Disordered" evidence="1">
    <location>
        <begin position="664"/>
        <end position="685"/>
    </location>
</feature>
<feature type="compositionally biased region" description="Low complexity" evidence="1">
    <location>
        <begin position="116"/>
        <end position="140"/>
    </location>
</feature>
<dbReference type="HOGENOM" id="CLU_390227_0_0_11"/>
<evidence type="ECO:0000313" key="3">
    <source>
        <dbReference type="EMBL" id="BAI65027.1"/>
    </source>
</evidence>
<keyword evidence="2" id="KW-0812">Transmembrane</keyword>
<feature type="transmembrane region" description="Helical" evidence="2">
    <location>
        <begin position="52"/>
        <end position="74"/>
    </location>
</feature>
<evidence type="ECO:0000256" key="1">
    <source>
        <dbReference type="SAM" id="MobiDB-lite"/>
    </source>
</evidence>
<dbReference type="Proteomes" id="UP000001883">
    <property type="component" value="Chromosome"/>
</dbReference>
<accession>D2NTQ1</accession>
<sequence length="750" mass="84064">MVRGNRWAGMLDVVRLFSPPVPPLLFVSPERFFSPILGILFTLYPLNFFTCFVYSLASLTVQFFVDGIMMSSFFTPRGARCRSTAPRHPASARALSLSLLLGLSPLAGITPAALATPAQATPEQQAQPAQATPASPAATQEDADEPTYSLPEVDESRHPEMEGFTVSPETLNITRGGTVTLTTPPLSAEFRQNYEFYEFSLVDRGSSYFKAAYARIDGYAYFGYLFDREPNPKQMVENPDGSYTFFLNIGPYIIEAEEGTLFDVILTYHKKGHREDFWPSEFRFVARAPINVVQDPKPTETTYIFSVPAIDDPWKDTTLTIEGFHILTSGSREGKDGPALLAFYEVDPKTGKIVGEPEFTTRIPYPASRSGERVYFLNWHFKTSITIPGGTLKPGKVYKIGFYGKDRPEDEKYPGELLKDVADFIPVRSPNKESASPEMYLKATTVSPYDEENILQVRAVGLKKQPGVSYRFSVQYVDAQGLLAGQKTLVQEIAAENIHDGTVDEKLNIPGAPLNYDGSYRLFLEKVTAGKDGTVESVEQLTSKDLQLQFTKNKEVNAAWAWFKYRQVLPEFSSLSEGRDMTRRDVTVALYRLAGSPKVELPATSPYGDIAPDDPDYAAYIWARQEGITFGWADGNFHPEMNMHNYSTAAFLYRYQRSRGMVSPGLPTAAPQSRNGSLPGSDESEVSANPWVLDLEEGSAFWRESRWAVQQRIWGYTGDWEHERFFMETTSVYDLALMLYRMEHGGSHLK</sequence>
<keyword evidence="2" id="KW-0472">Membrane</keyword>
<evidence type="ECO:0000256" key="2">
    <source>
        <dbReference type="SAM" id="Phobius"/>
    </source>
</evidence>
<gene>
    <name evidence="3" type="ordered locus">RMDY18_11950</name>
</gene>
<dbReference type="KEGG" id="rmu:RMDY18_11950"/>
<reference evidence="3 4" key="3">
    <citation type="journal article" date="2010" name="Sequencing">
        <title>Complete Genome Sequence of Rothia mucilaginosa DY-18: A Clinical Isolate with Dense Meshwork-Like Structures from a Persistent Apical Periodontitis Lesion.</title>
        <authorList>
            <person name="Yamane K."/>
            <person name="Nambu T."/>
            <person name="Yamanaka T."/>
            <person name="Mashimo C."/>
            <person name="Sugimori C."/>
            <person name="Leung K.-P."/>
            <person name="Fukushima H."/>
        </authorList>
    </citation>
    <scope>NUCLEOTIDE SEQUENCE [LARGE SCALE GENOMIC DNA]</scope>
    <source>
        <strain evidence="3 4">DY-18</strain>
    </source>
</reference>
<proteinExistence type="predicted"/>
<keyword evidence="2" id="KW-1133">Transmembrane helix</keyword>
<protein>
    <submittedName>
        <fullName evidence="3">Cu/Zn superoxide dismutase</fullName>
    </submittedName>
</protein>
<dbReference type="eggNOG" id="COG3468">
    <property type="taxonomic scope" value="Bacteria"/>
</dbReference>
<reference evidence="4" key="1">
    <citation type="submission" date="2009-07" db="EMBL/GenBank/DDBJ databases">
        <title>Complete genome sequence of Rothia mucilaginosa DJ.</title>
        <authorList>
            <person name="Yamane K."/>
            <person name="Nambu T."/>
            <person name="Mashimo C."/>
            <person name="Sugimori C."/>
            <person name="Yamanaka T."/>
            <person name="Leung K."/>
            <person name="Fukushima H."/>
        </authorList>
    </citation>
    <scope>NUCLEOTIDE SEQUENCE [LARGE SCALE GENOMIC DNA]</scope>
    <source>
        <strain evidence="4">DY-18</strain>
    </source>
</reference>
<keyword evidence="4" id="KW-1185">Reference proteome</keyword>
<dbReference type="STRING" id="680646.RMDY18_11950"/>
<organism evidence="3 4">
    <name type="scientific">Rothia mucilaginosa (strain DY-18)</name>
    <name type="common">Stomatococcus mucilaginosus</name>
    <dbReference type="NCBI Taxonomy" id="680646"/>
    <lineage>
        <taxon>Bacteria</taxon>
        <taxon>Bacillati</taxon>
        <taxon>Actinomycetota</taxon>
        <taxon>Actinomycetes</taxon>
        <taxon>Micrococcales</taxon>
        <taxon>Micrococcaceae</taxon>
        <taxon>Rothia</taxon>
    </lineage>
</organism>